<dbReference type="Proteomes" id="UP000248916">
    <property type="component" value="Unassembled WGS sequence"/>
</dbReference>
<dbReference type="CDD" id="cd07377">
    <property type="entry name" value="WHTH_GntR"/>
    <property type="match status" value="1"/>
</dbReference>
<dbReference type="Gene3D" id="1.20.120.530">
    <property type="entry name" value="GntR ligand-binding domain-like"/>
    <property type="match status" value="1"/>
</dbReference>
<protein>
    <submittedName>
        <fullName evidence="5">DNA-binding GntR family transcriptional regulator</fullName>
    </submittedName>
</protein>
<dbReference type="SMART" id="SM00345">
    <property type="entry name" value="HTH_GNTR"/>
    <property type="match status" value="1"/>
</dbReference>
<dbReference type="InterPro" id="IPR008920">
    <property type="entry name" value="TF_FadR/GntR_C"/>
</dbReference>
<gene>
    <name evidence="5" type="ORF">LX81_02768</name>
</gene>
<dbReference type="Gene3D" id="1.10.10.10">
    <property type="entry name" value="Winged helix-like DNA-binding domain superfamily/Winged helix DNA-binding domain"/>
    <property type="match status" value="1"/>
</dbReference>
<dbReference type="OrthoDB" id="9815654at2"/>
<comment type="caution">
    <text evidence="5">The sequence shown here is derived from an EMBL/GenBank/DDBJ whole genome shotgun (WGS) entry which is preliminary data.</text>
</comment>
<dbReference type="AlphaFoldDB" id="A0A2W7N9U4"/>
<dbReference type="EMBL" id="QKZL01000012">
    <property type="protein sequence ID" value="PZX14917.1"/>
    <property type="molecule type" value="Genomic_DNA"/>
</dbReference>
<name>A0A2W7N9U4_9RHOB</name>
<keyword evidence="3" id="KW-0804">Transcription</keyword>
<evidence type="ECO:0000256" key="2">
    <source>
        <dbReference type="ARBA" id="ARBA00023125"/>
    </source>
</evidence>
<dbReference type="InterPro" id="IPR000524">
    <property type="entry name" value="Tscrpt_reg_HTH_GntR"/>
</dbReference>
<accession>A0A2W7N9U4</accession>
<proteinExistence type="predicted"/>
<dbReference type="SUPFAM" id="SSF48008">
    <property type="entry name" value="GntR ligand-binding domain-like"/>
    <property type="match status" value="1"/>
</dbReference>
<dbReference type="PANTHER" id="PTHR43537">
    <property type="entry name" value="TRANSCRIPTIONAL REGULATOR, GNTR FAMILY"/>
    <property type="match status" value="1"/>
</dbReference>
<dbReference type="InterPro" id="IPR036388">
    <property type="entry name" value="WH-like_DNA-bd_sf"/>
</dbReference>
<organism evidence="5 6">
    <name type="scientific">Palleronia aestuarii</name>
    <dbReference type="NCBI Taxonomy" id="568105"/>
    <lineage>
        <taxon>Bacteria</taxon>
        <taxon>Pseudomonadati</taxon>
        <taxon>Pseudomonadota</taxon>
        <taxon>Alphaproteobacteria</taxon>
        <taxon>Rhodobacterales</taxon>
        <taxon>Roseobacteraceae</taxon>
        <taxon>Palleronia</taxon>
    </lineage>
</organism>
<dbReference type="PANTHER" id="PTHR43537:SF39">
    <property type="entry name" value="HTH-TYPE TRANSCRIPTIONAL REGULATOR MCBR"/>
    <property type="match status" value="1"/>
</dbReference>
<evidence type="ECO:0000256" key="1">
    <source>
        <dbReference type="ARBA" id="ARBA00023015"/>
    </source>
</evidence>
<evidence type="ECO:0000256" key="3">
    <source>
        <dbReference type="ARBA" id="ARBA00023163"/>
    </source>
</evidence>
<keyword evidence="2 5" id="KW-0238">DNA-binding</keyword>
<feature type="domain" description="HTH gntR-type" evidence="4">
    <location>
        <begin position="14"/>
        <end position="81"/>
    </location>
</feature>
<evidence type="ECO:0000259" key="4">
    <source>
        <dbReference type="PROSITE" id="PS50949"/>
    </source>
</evidence>
<dbReference type="RefSeq" id="WP_111537874.1">
    <property type="nucleotide sequence ID" value="NZ_QKZL01000012.1"/>
</dbReference>
<dbReference type="Pfam" id="PF07729">
    <property type="entry name" value="FCD"/>
    <property type="match status" value="1"/>
</dbReference>
<dbReference type="InterPro" id="IPR011711">
    <property type="entry name" value="GntR_C"/>
</dbReference>
<sequence length="239" mass="25390">MTRKLDILQPATRVTLSDQVHAALGDMLLSGQLSPLDRLSLRELAERIGVSIMPVREAVGRLAASGALEVMPKRAVRVPMLSAEAFRDLTRIRVLNEGCAAHLAATRASDAEIAEISHLTRRFDEVLDSAYGTALAVAANKDLHFAVYRAAGSKALLDVISVLWLRAGPIINFDIGVGEAAPGGARPHHSRRNHAALCAALEARDGAEAEAAVARDITEASELILAAADLEKSPTLRSA</sequence>
<dbReference type="GO" id="GO:0003700">
    <property type="term" value="F:DNA-binding transcription factor activity"/>
    <property type="evidence" value="ECO:0007669"/>
    <property type="project" value="InterPro"/>
</dbReference>
<dbReference type="SUPFAM" id="SSF46785">
    <property type="entry name" value="Winged helix' DNA-binding domain"/>
    <property type="match status" value="1"/>
</dbReference>
<dbReference type="Pfam" id="PF00392">
    <property type="entry name" value="GntR"/>
    <property type="match status" value="1"/>
</dbReference>
<dbReference type="GO" id="GO:0003677">
    <property type="term" value="F:DNA binding"/>
    <property type="evidence" value="ECO:0007669"/>
    <property type="project" value="UniProtKB-KW"/>
</dbReference>
<keyword evidence="6" id="KW-1185">Reference proteome</keyword>
<reference evidence="5 6" key="1">
    <citation type="submission" date="2018-06" db="EMBL/GenBank/DDBJ databases">
        <title>Genomic Encyclopedia of Archaeal and Bacterial Type Strains, Phase II (KMG-II): from individual species to whole genera.</title>
        <authorList>
            <person name="Goeker M."/>
        </authorList>
    </citation>
    <scope>NUCLEOTIDE SEQUENCE [LARGE SCALE GENOMIC DNA]</scope>
    <source>
        <strain evidence="5 6">DSM 22009</strain>
    </source>
</reference>
<dbReference type="SMART" id="SM00895">
    <property type="entry name" value="FCD"/>
    <property type="match status" value="1"/>
</dbReference>
<dbReference type="InterPro" id="IPR036390">
    <property type="entry name" value="WH_DNA-bd_sf"/>
</dbReference>
<evidence type="ECO:0000313" key="6">
    <source>
        <dbReference type="Proteomes" id="UP000248916"/>
    </source>
</evidence>
<keyword evidence="1" id="KW-0805">Transcription regulation</keyword>
<evidence type="ECO:0000313" key="5">
    <source>
        <dbReference type="EMBL" id="PZX14917.1"/>
    </source>
</evidence>
<dbReference type="PROSITE" id="PS50949">
    <property type="entry name" value="HTH_GNTR"/>
    <property type="match status" value="1"/>
</dbReference>